<dbReference type="Gene3D" id="3.40.50.2000">
    <property type="entry name" value="Glycogen Phosphorylase B"/>
    <property type="match status" value="1"/>
</dbReference>
<evidence type="ECO:0008006" key="3">
    <source>
        <dbReference type="Google" id="ProtNLM"/>
    </source>
</evidence>
<dbReference type="EMBL" id="JBHUHT010000009">
    <property type="protein sequence ID" value="MFD2095738.1"/>
    <property type="molecule type" value="Genomic_DNA"/>
</dbReference>
<comment type="caution">
    <text evidence="1">The sequence shown here is derived from an EMBL/GenBank/DDBJ whole genome shotgun (WGS) entry which is preliminary data.</text>
</comment>
<dbReference type="Proteomes" id="UP001597380">
    <property type="component" value="Unassembled WGS sequence"/>
</dbReference>
<sequence length="148" mass="16176">MKKVLAIASGGGHWKQLMQLKPAFDNYDVTYATTITGLAEKSDIQNAIIVPDANRNEKFKIIQLFFSLFWQLLKIRPDVVVTTGAAPGLLAILFGRILFAKTLWIDSVANAAELSMAGRLSKKLAHQTLSQWPEVAASEGVDYAGSVL</sequence>
<organism evidence="1 2">
    <name type="scientific">Corallincola platygyrae</name>
    <dbReference type="NCBI Taxonomy" id="1193278"/>
    <lineage>
        <taxon>Bacteria</taxon>
        <taxon>Pseudomonadati</taxon>
        <taxon>Pseudomonadota</taxon>
        <taxon>Gammaproteobacteria</taxon>
        <taxon>Alteromonadales</taxon>
        <taxon>Psychromonadaceae</taxon>
        <taxon>Corallincola</taxon>
    </lineage>
</organism>
<evidence type="ECO:0000313" key="2">
    <source>
        <dbReference type="Proteomes" id="UP001597380"/>
    </source>
</evidence>
<keyword evidence="2" id="KW-1185">Reference proteome</keyword>
<dbReference type="InterPro" id="IPR013969">
    <property type="entry name" value="Oligosacch_biosynth_Alg14"/>
</dbReference>
<name>A0ABW4XMP7_9GAMM</name>
<dbReference type="Pfam" id="PF08660">
    <property type="entry name" value="Alg14"/>
    <property type="match status" value="1"/>
</dbReference>
<proteinExistence type="predicted"/>
<dbReference type="RefSeq" id="WP_345340192.1">
    <property type="nucleotide sequence ID" value="NZ_BAABLI010000014.1"/>
</dbReference>
<accession>A0ABW4XMP7</accession>
<evidence type="ECO:0000313" key="1">
    <source>
        <dbReference type="EMBL" id="MFD2095738.1"/>
    </source>
</evidence>
<gene>
    <name evidence="1" type="ORF">ACFSJ3_07055</name>
</gene>
<protein>
    <recommendedName>
        <fullName evidence="3">Oligosaccharide biosynthesis protein Alg14</fullName>
    </recommendedName>
</protein>
<reference evidence="2" key="1">
    <citation type="journal article" date="2019" name="Int. J. Syst. Evol. Microbiol.">
        <title>The Global Catalogue of Microorganisms (GCM) 10K type strain sequencing project: providing services to taxonomists for standard genome sequencing and annotation.</title>
        <authorList>
            <consortium name="The Broad Institute Genomics Platform"/>
            <consortium name="The Broad Institute Genome Sequencing Center for Infectious Disease"/>
            <person name="Wu L."/>
            <person name="Ma J."/>
        </authorList>
    </citation>
    <scope>NUCLEOTIDE SEQUENCE [LARGE SCALE GENOMIC DNA]</scope>
    <source>
        <strain evidence="2">CGMCC 1.10992</strain>
    </source>
</reference>